<evidence type="ECO:0000313" key="1">
    <source>
        <dbReference type="EMBL" id="KAJ8990422.1"/>
    </source>
</evidence>
<proteinExistence type="predicted"/>
<name>A0AAN6ITV9_EXODE</name>
<gene>
    <name evidence="1" type="ORF">HRR80_005907</name>
</gene>
<organism evidence="1 2">
    <name type="scientific">Exophiala dermatitidis</name>
    <name type="common">Black yeast-like fungus</name>
    <name type="synonym">Wangiella dermatitidis</name>
    <dbReference type="NCBI Taxonomy" id="5970"/>
    <lineage>
        <taxon>Eukaryota</taxon>
        <taxon>Fungi</taxon>
        <taxon>Dikarya</taxon>
        <taxon>Ascomycota</taxon>
        <taxon>Pezizomycotina</taxon>
        <taxon>Eurotiomycetes</taxon>
        <taxon>Chaetothyriomycetidae</taxon>
        <taxon>Chaetothyriales</taxon>
        <taxon>Herpotrichiellaceae</taxon>
        <taxon>Exophiala</taxon>
    </lineage>
</organism>
<dbReference type="AlphaFoldDB" id="A0AAN6ITV9"/>
<sequence length="476" mass="54489">MDPSPAPKGLGDFGKLPPEIRVSIYKQCVNTCSADALTRASRAVHDEVDFCQHDDFVLTFDINPRRLMSVVTCLNEEGTPWTAEPEKGVKYIDTRWHHTKDEDVHIPVPFEKLKAINIDIHSPNVHDPGQLVQGWHQVTRFLDWLLPDWTDSGRVPQGQHDIFPARTNTSLNLPNVHVRIVSTPSAGFQHSIVGPLRDVLMPNTDEPNQDETDFEESDLAILLTPFRRMRRARSFTVELPTAISELQNPSLQNMIAELTTLACSREDFGLSWERDSAIMAEEHKWHTWLNYLLDDLDGPRAAQLRRCRLYVWCAGYEQMRMIQKDGIEDQTQDAAFGAGDVHFTPDQFERLYGRDIRRYGAKTFLHPSTVATLEFYADPDSTEQLVSFDKFHPAGFPRTSSDEFQELLEDAVRRMDAVVQQTGGQLHLAGSRCRGCEQHRRHRRDRLIELEEQGYIEQAENEELALDQDTEMADVD</sequence>
<accession>A0AAN6ITV9</accession>
<reference evidence="1" key="1">
    <citation type="submission" date="2023-01" db="EMBL/GenBank/DDBJ databases">
        <title>Exophiala dermititidis isolated from Cystic Fibrosis Patient.</title>
        <authorList>
            <person name="Kurbessoian T."/>
            <person name="Crocker A."/>
            <person name="Murante D."/>
            <person name="Hogan D.A."/>
            <person name="Stajich J.E."/>
        </authorList>
    </citation>
    <scope>NUCLEOTIDE SEQUENCE</scope>
    <source>
        <strain evidence="1">Ex8</strain>
    </source>
</reference>
<comment type="caution">
    <text evidence="1">The sequence shown here is derived from an EMBL/GenBank/DDBJ whole genome shotgun (WGS) entry which is preliminary data.</text>
</comment>
<dbReference type="Proteomes" id="UP001161757">
    <property type="component" value="Unassembled WGS sequence"/>
</dbReference>
<dbReference type="EMBL" id="JAJGCB010000011">
    <property type="protein sequence ID" value="KAJ8990422.1"/>
    <property type="molecule type" value="Genomic_DNA"/>
</dbReference>
<protein>
    <submittedName>
        <fullName evidence="1">Uncharacterized protein</fullName>
    </submittedName>
</protein>
<evidence type="ECO:0000313" key="2">
    <source>
        <dbReference type="Proteomes" id="UP001161757"/>
    </source>
</evidence>